<name>A0A1F8CPV0_9BACT</name>
<dbReference type="EMBL" id="MGHU01000002">
    <property type="protein sequence ID" value="OGM78343.1"/>
    <property type="molecule type" value="Genomic_DNA"/>
</dbReference>
<evidence type="ECO:0000313" key="2">
    <source>
        <dbReference type="Proteomes" id="UP000179241"/>
    </source>
</evidence>
<evidence type="ECO:0000313" key="1">
    <source>
        <dbReference type="EMBL" id="OGM78343.1"/>
    </source>
</evidence>
<sequence>MLNCQIIRAANEAHIDPHDVIIVGGIAVFHHALSVLGQKAATYWRGTHDIDLVITQRGAAQQIMTVLSNQSGKKTIENIEANSSHFSDKDTWTVEVVGNGSLGKSQRRIDIDIYRPKNDEQQTTKFNQRTLGRYPGNFITRPVKMVTIGKSCQSPKAALPCLTDCLILKLDVAALSSKLRDKDILDVLLLTAISERKGINPRDVFHPAVDNFFRFSSQATSHTVAQAIRSLPKNGQRNDRGAGFSPSCSYLDSCIRAIGKY</sequence>
<protein>
    <recommendedName>
        <fullName evidence="3">Nucleotidyl transferase AbiEii toxin, Type IV TA system</fullName>
    </recommendedName>
</protein>
<dbReference type="AlphaFoldDB" id="A0A1F8CPV0"/>
<organism evidence="1 2">
    <name type="scientific">Candidatus Woesebacteria bacterium RIFOXYA1_FULL_43_9</name>
    <dbReference type="NCBI Taxonomy" id="1802534"/>
    <lineage>
        <taxon>Bacteria</taxon>
        <taxon>Candidatus Woeseibacteriota</taxon>
    </lineage>
</organism>
<dbReference type="Proteomes" id="UP000179241">
    <property type="component" value="Unassembled WGS sequence"/>
</dbReference>
<accession>A0A1F8CPV0</accession>
<reference evidence="1 2" key="1">
    <citation type="journal article" date="2016" name="Nat. Commun.">
        <title>Thousands of microbial genomes shed light on interconnected biogeochemical processes in an aquifer system.</title>
        <authorList>
            <person name="Anantharaman K."/>
            <person name="Brown C.T."/>
            <person name="Hug L.A."/>
            <person name="Sharon I."/>
            <person name="Castelle C.J."/>
            <person name="Probst A.J."/>
            <person name="Thomas B.C."/>
            <person name="Singh A."/>
            <person name="Wilkins M.J."/>
            <person name="Karaoz U."/>
            <person name="Brodie E.L."/>
            <person name="Williams K.H."/>
            <person name="Hubbard S.S."/>
            <person name="Banfield J.F."/>
        </authorList>
    </citation>
    <scope>NUCLEOTIDE SEQUENCE [LARGE SCALE GENOMIC DNA]</scope>
</reference>
<proteinExistence type="predicted"/>
<comment type="caution">
    <text evidence="1">The sequence shown here is derived from an EMBL/GenBank/DDBJ whole genome shotgun (WGS) entry which is preliminary data.</text>
</comment>
<evidence type="ECO:0008006" key="3">
    <source>
        <dbReference type="Google" id="ProtNLM"/>
    </source>
</evidence>
<gene>
    <name evidence="1" type="ORF">A2188_01715</name>
</gene>